<evidence type="ECO:0000313" key="1">
    <source>
        <dbReference type="EMBL" id="CAG8717429.1"/>
    </source>
</evidence>
<feature type="non-terminal residue" evidence="1">
    <location>
        <position position="97"/>
    </location>
</feature>
<reference evidence="1" key="1">
    <citation type="submission" date="2021-06" db="EMBL/GenBank/DDBJ databases">
        <authorList>
            <person name="Kallberg Y."/>
            <person name="Tangrot J."/>
            <person name="Rosling A."/>
        </authorList>
    </citation>
    <scope>NUCLEOTIDE SEQUENCE</scope>
    <source>
        <strain evidence="1">AU212A</strain>
    </source>
</reference>
<feature type="non-terminal residue" evidence="1">
    <location>
        <position position="1"/>
    </location>
</feature>
<name>A0ACA9PSC2_9GLOM</name>
<keyword evidence="2" id="KW-1185">Reference proteome</keyword>
<gene>
    <name evidence="1" type="ORF">SCALOS_LOCUS11118</name>
</gene>
<dbReference type="EMBL" id="CAJVPM010045876">
    <property type="protein sequence ID" value="CAG8717429.1"/>
    <property type="molecule type" value="Genomic_DNA"/>
</dbReference>
<comment type="caution">
    <text evidence="1">The sequence shown here is derived from an EMBL/GenBank/DDBJ whole genome shotgun (WGS) entry which is preliminary data.</text>
</comment>
<accession>A0ACA9PSC2</accession>
<proteinExistence type="predicted"/>
<organism evidence="1 2">
    <name type="scientific">Scutellospora calospora</name>
    <dbReference type="NCBI Taxonomy" id="85575"/>
    <lineage>
        <taxon>Eukaryota</taxon>
        <taxon>Fungi</taxon>
        <taxon>Fungi incertae sedis</taxon>
        <taxon>Mucoromycota</taxon>
        <taxon>Glomeromycotina</taxon>
        <taxon>Glomeromycetes</taxon>
        <taxon>Diversisporales</taxon>
        <taxon>Gigasporaceae</taxon>
        <taxon>Scutellospora</taxon>
    </lineage>
</organism>
<dbReference type="Proteomes" id="UP000789860">
    <property type="component" value="Unassembled WGS sequence"/>
</dbReference>
<sequence>HGFSKQAITLMRSILTAESSEEVQLILDEILLIDEPGIEDWINFYNQPWILASLNQHCSQIDTLTWCLVGETTNVAESAHADINRDGKELSLMNAIE</sequence>
<protein>
    <submittedName>
        <fullName evidence="1">8389_t:CDS:1</fullName>
    </submittedName>
</protein>
<evidence type="ECO:0000313" key="2">
    <source>
        <dbReference type="Proteomes" id="UP000789860"/>
    </source>
</evidence>